<gene>
    <name evidence="7" type="ORF">DL762_003082</name>
</gene>
<dbReference type="EMBL" id="QJNS01000068">
    <property type="protein sequence ID" value="RYO89717.1"/>
    <property type="molecule type" value="Genomic_DNA"/>
</dbReference>
<name>A0ABY0HG22_9PEZI</name>
<evidence type="ECO:0000313" key="8">
    <source>
        <dbReference type="Proteomes" id="UP000294003"/>
    </source>
</evidence>
<dbReference type="CDD" id="cd00202">
    <property type="entry name" value="ZnF_GATA"/>
    <property type="match status" value="1"/>
</dbReference>
<keyword evidence="3" id="KW-0862">Zinc</keyword>
<feature type="compositionally biased region" description="Basic and acidic residues" evidence="5">
    <location>
        <begin position="168"/>
        <end position="179"/>
    </location>
</feature>
<organism evidence="7 8">
    <name type="scientific">Monosporascus cannonballus</name>
    <dbReference type="NCBI Taxonomy" id="155416"/>
    <lineage>
        <taxon>Eukaryota</taxon>
        <taxon>Fungi</taxon>
        <taxon>Dikarya</taxon>
        <taxon>Ascomycota</taxon>
        <taxon>Pezizomycotina</taxon>
        <taxon>Sordariomycetes</taxon>
        <taxon>Xylariomycetidae</taxon>
        <taxon>Xylariales</taxon>
        <taxon>Xylariales incertae sedis</taxon>
        <taxon>Monosporascus</taxon>
    </lineage>
</organism>
<evidence type="ECO:0000256" key="5">
    <source>
        <dbReference type="SAM" id="MobiDB-lite"/>
    </source>
</evidence>
<proteinExistence type="predicted"/>
<dbReference type="Gene3D" id="3.30.50.10">
    <property type="entry name" value="Erythroid Transcription Factor GATA-1, subunit A"/>
    <property type="match status" value="1"/>
</dbReference>
<reference evidence="7 8" key="1">
    <citation type="submission" date="2018-06" db="EMBL/GenBank/DDBJ databases">
        <title>Complete Genomes of Monosporascus.</title>
        <authorList>
            <person name="Robinson A.J."/>
            <person name="Natvig D.O."/>
        </authorList>
    </citation>
    <scope>NUCLEOTIDE SEQUENCE [LARGE SCALE GENOMIC DNA]</scope>
    <source>
        <strain evidence="7 8">CBS 609.92</strain>
    </source>
</reference>
<feature type="compositionally biased region" description="Basic residues" evidence="5">
    <location>
        <begin position="137"/>
        <end position="147"/>
    </location>
</feature>
<dbReference type="Proteomes" id="UP000294003">
    <property type="component" value="Unassembled WGS sequence"/>
</dbReference>
<evidence type="ECO:0000256" key="1">
    <source>
        <dbReference type="ARBA" id="ARBA00022723"/>
    </source>
</evidence>
<evidence type="ECO:0000256" key="3">
    <source>
        <dbReference type="ARBA" id="ARBA00022833"/>
    </source>
</evidence>
<dbReference type="InterPro" id="IPR051140">
    <property type="entry name" value="GATA_TF"/>
</dbReference>
<dbReference type="Pfam" id="PF00320">
    <property type="entry name" value="GATA"/>
    <property type="match status" value="1"/>
</dbReference>
<keyword evidence="8" id="KW-1185">Reference proteome</keyword>
<dbReference type="InterPro" id="IPR013088">
    <property type="entry name" value="Znf_NHR/GATA"/>
</dbReference>
<dbReference type="PROSITE" id="PS50114">
    <property type="entry name" value="GATA_ZN_FINGER_2"/>
    <property type="match status" value="1"/>
</dbReference>
<dbReference type="PANTHER" id="PTHR45658">
    <property type="entry name" value="GATA TRANSCRIPTION FACTOR"/>
    <property type="match status" value="1"/>
</dbReference>
<dbReference type="SMART" id="SM00401">
    <property type="entry name" value="ZnF_GATA"/>
    <property type="match status" value="1"/>
</dbReference>
<feature type="region of interest" description="Disordered" evidence="5">
    <location>
        <begin position="11"/>
        <end position="31"/>
    </location>
</feature>
<feature type="compositionally biased region" description="Basic and acidic residues" evidence="5">
    <location>
        <begin position="148"/>
        <end position="160"/>
    </location>
</feature>
<feature type="region of interest" description="Disordered" evidence="5">
    <location>
        <begin position="135"/>
        <end position="229"/>
    </location>
</feature>
<accession>A0ABY0HG22</accession>
<comment type="caution">
    <text evidence="7">The sequence shown here is derived from an EMBL/GenBank/DDBJ whole genome shotgun (WGS) entry which is preliminary data.</text>
</comment>
<feature type="domain" description="GATA-type" evidence="6">
    <location>
        <begin position="206"/>
        <end position="263"/>
    </location>
</feature>
<evidence type="ECO:0000259" key="6">
    <source>
        <dbReference type="PROSITE" id="PS50114"/>
    </source>
</evidence>
<feature type="region of interest" description="Disordered" evidence="5">
    <location>
        <begin position="245"/>
        <end position="273"/>
    </location>
</feature>
<keyword evidence="2 4" id="KW-0863">Zinc-finger</keyword>
<feature type="compositionally biased region" description="Polar residues" evidence="5">
    <location>
        <begin position="254"/>
        <end position="263"/>
    </location>
</feature>
<protein>
    <recommendedName>
        <fullName evidence="6">GATA-type domain-containing protein</fullName>
    </recommendedName>
</protein>
<keyword evidence="1" id="KW-0479">Metal-binding</keyword>
<evidence type="ECO:0000256" key="2">
    <source>
        <dbReference type="ARBA" id="ARBA00022771"/>
    </source>
</evidence>
<feature type="compositionally biased region" description="Basic and acidic residues" evidence="5">
    <location>
        <begin position="216"/>
        <end position="229"/>
    </location>
</feature>
<sequence length="273" mass="29227">MSSSIPLAIRLAGAAQPPQQEAEPQRTTSASSLIKPNAAENAAAATAGGRAGGGGEDGRGNHQFWLGEIKIAENLYTIHRSAKDLVDFAAQLIGHFDDATGNNQPIGIMSDGDIVFMTELTNDIVRGVGGITAVRNHGMRARKRKSRHQQESERNHHHGDGAGGVSRGDGDHGHNHDQDDDRDPEQSISSSKRLQRSKDKGSSHNSSSKRACQRCGRTDTPEWRTGPEGRKTLCNVCGLLYAKQRGRSRKSTEAVASNVSSSRHAGWSAGARP</sequence>
<dbReference type="InterPro" id="IPR000679">
    <property type="entry name" value="Znf_GATA"/>
</dbReference>
<evidence type="ECO:0000256" key="4">
    <source>
        <dbReference type="PROSITE-ProRule" id="PRU00094"/>
    </source>
</evidence>
<evidence type="ECO:0000313" key="7">
    <source>
        <dbReference type="EMBL" id="RYO89717.1"/>
    </source>
</evidence>
<dbReference type="SUPFAM" id="SSF57716">
    <property type="entry name" value="Glucocorticoid receptor-like (DNA-binding domain)"/>
    <property type="match status" value="1"/>
</dbReference>